<dbReference type="PROSITE" id="PS51569">
    <property type="entry name" value="DOT1"/>
    <property type="match status" value="1"/>
</dbReference>
<organism evidence="14 15">
    <name type="scientific">Puccinia graminis f. sp. tritici</name>
    <dbReference type="NCBI Taxonomy" id="56615"/>
    <lineage>
        <taxon>Eukaryota</taxon>
        <taxon>Fungi</taxon>
        <taxon>Dikarya</taxon>
        <taxon>Basidiomycota</taxon>
        <taxon>Pucciniomycotina</taxon>
        <taxon>Pucciniomycetes</taxon>
        <taxon>Pucciniales</taxon>
        <taxon>Pucciniaceae</taxon>
        <taxon>Puccinia</taxon>
    </lineage>
</organism>
<evidence type="ECO:0000256" key="9">
    <source>
        <dbReference type="ARBA" id="ARBA00029821"/>
    </source>
</evidence>
<evidence type="ECO:0000313" key="14">
    <source>
        <dbReference type="EMBL" id="KAA1107323.1"/>
    </source>
</evidence>
<dbReference type="OrthoDB" id="443402at2759"/>
<dbReference type="Gene3D" id="3.40.50.150">
    <property type="entry name" value="Vaccinia Virus protein VP39"/>
    <property type="match status" value="1"/>
</dbReference>
<dbReference type="InterPro" id="IPR029063">
    <property type="entry name" value="SAM-dependent_MTases_sf"/>
</dbReference>
<feature type="domain" description="DOT1" evidence="13">
    <location>
        <begin position="1"/>
        <end position="187"/>
    </location>
</feature>
<evidence type="ECO:0000256" key="5">
    <source>
        <dbReference type="ARBA" id="ARBA00022679"/>
    </source>
</evidence>
<accession>A0A5B0Q2K8</accession>
<keyword evidence="5 11" id="KW-0808">Transferase</keyword>
<dbReference type="PANTHER" id="PTHR21451:SF0">
    <property type="entry name" value="HISTONE-LYSINE N-METHYLTRANSFERASE, H3 LYSINE-79 SPECIFIC"/>
    <property type="match status" value="1"/>
</dbReference>
<dbReference type="InterPro" id="IPR025789">
    <property type="entry name" value="DOT1_dom"/>
</dbReference>
<dbReference type="AlphaFoldDB" id="A0A5B0Q2K8"/>
<comment type="catalytic activity">
    <reaction evidence="10 11">
        <text>L-lysyl(79)-[histone H3] + 3 S-adenosyl-L-methionine = N(6),N(6),N(6)-trimethyl-L-lysyl(79)-[histone H3] + 3 S-adenosyl-L-homocysteine + 3 H(+)</text>
        <dbReference type="Rhea" id="RHEA:60328"/>
        <dbReference type="Rhea" id="RHEA-COMP:15549"/>
        <dbReference type="Rhea" id="RHEA-COMP:15552"/>
        <dbReference type="ChEBI" id="CHEBI:15378"/>
        <dbReference type="ChEBI" id="CHEBI:29969"/>
        <dbReference type="ChEBI" id="CHEBI:57856"/>
        <dbReference type="ChEBI" id="CHEBI:59789"/>
        <dbReference type="ChEBI" id="CHEBI:61961"/>
        <dbReference type="EC" id="2.1.1.360"/>
    </reaction>
</comment>
<keyword evidence="4 11" id="KW-0489">Methyltransferase</keyword>
<evidence type="ECO:0000256" key="7">
    <source>
        <dbReference type="ARBA" id="ARBA00022853"/>
    </source>
</evidence>
<keyword evidence="6 11" id="KW-0949">S-adenosyl-L-methionine</keyword>
<feature type="compositionally biased region" description="Basic and acidic residues" evidence="12">
    <location>
        <begin position="9"/>
        <end position="21"/>
    </location>
</feature>
<dbReference type="GO" id="GO:0032259">
    <property type="term" value="P:methylation"/>
    <property type="evidence" value="ECO:0007669"/>
    <property type="project" value="UniProtKB-KW"/>
</dbReference>
<evidence type="ECO:0000256" key="10">
    <source>
        <dbReference type="ARBA" id="ARBA00047770"/>
    </source>
</evidence>
<evidence type="ECO:0000256" key="4">
    <source>
        <dbReference type="ARBA" id="ARBA00022603"/>
    </source>
</evidence>
<evidence type="ECO:0000256" key="11">
    <source>
        <dbReference type="RuleBase" id="RU271113"/>
    </source>
</evidence>
<dbReference type="Pfam" id="PF08123">
    <property type="entry name" value="DOT1"/>
    <property type="match status" value="1"/>
</dbReference>
<dbReference type="InterPro" id="IPR030445">
    <property type="entry name" value="H3-K79_meTrfase"/>
</dbReference>
<evidence type="ECO:0000256" key="8">
    <source>
        <dbReference type="ARBA" id="ARBA00023242"/>
    </source>
</evidence>
<evidence type="ECO:0000256" key="3">
    <source>
        <dbReference type="ARBA" id="ARBA00020987"/>
    </source>
</evidence>
<evidence type="ECO:0000256" key="12">
    <source>
        <dbReference type="SAM" id="MobiDB-lite"/>
    </source>
</evidence>
<dbReference type="Proteomes" id="UP000324748">
    <property type="component" value="Unassembled WGS sequence"/>
</dbReference>
<dbReference type="SUPFAM" id="SSF53335">
    <property type="entry name" value="S-adenosyl-L-methionine-dependent methyltransferases"/>
    <property type="match status" value="1"/>
</dbReference>
<evidence type="ECO:0000259" key="13">
    <source>
        <dbReference type="PROSITE" id="PS51569"/>
    </source>
</evidence>
<proteinExistence type="inferred from homology"/>
<comment type="function">
    <text evidence="11">Histone methyltransferase that specifically trimethylates histone H3 to form H3K79me3. This methylation is required for telomere silencing and for the pachytene checkpoint during the meiotic cell cycle by allowing the recruitment of RAD9 to double strand breaks. Nucleosomes are preferred as substrate compared to free histone.</text>
</comment>
<feature type="region of interest" description="Disordered" evidence="12">
    <location>
        <begin position="1"/>
        <end position="39"/>
    </location>
</feature>
<gene>
    <name evidence="14" type="primary">DOT1_5</name>
    <name evidence="14" type="ORF">PGT21_010062</name>
</gene>
<sequence>MPARRWARRRSETAKKGERSSPEPGRSTTPKIPLSDASLDLSSKPLLKELAKTIRRKNGDRPTDRLVGPQLELLQGYETWSSNVYGELKPRFVSEIIRLVGLRPGIIRLVGLRPGMVFLDLGSGIGNIVLQVALEVGCVAVGFEIMDGCTKLANLQRSELVGRAHSLWGVNLGAPRCRTSEQPSLHP</sequence>
<keyword evidence="7 11" id="KW-0156">Chromatin regulator</keyword>
<evidence type="ECO:0000256" key="2">
    <source>
        <dbReference type="ARBA" id="ARBA00012190"/>
    </source>
</evidence>
<comment type="subcellular location">
    <subcellularLocation>
        <location evidence="1 11">Nucleus</location>
    </subcellularLocation>
</comment>
<comment type="similarity">
    <text evidence="11">Belongs to the class I-like SAM-binding methyltransferase superfamily. DOT1 family.</text>
</comment>
<keyword evidence="15" id="KW-1185">Reference proteome</keyword>
<protein>
    <recommendedName>
        <fullName evidence="3 11">Histone-lysine N-methyltransferase, H3 lysine-79 specific</fullName>
        <ecNumber evidence="2 11">2.1.1.360</ecNumber>
    </recommendedName>
    <alternativeName>
        <fullName evidence="9 11">Histone H3-K79 methyltransferase</fullName>
    </alternativeName>
</protein>
<dbReference type="GO" id="GO:0140956">
    <property type="term" value="F:histone H3K79 trimethyltransferase activity"/>
    <property type="evidence" value="ECO:0007669"/>
    <property type="project" value="UniProtKB-EC"/>
</dbReference>
<evidence type="ECO:0000313" key="15">
    <source>
        <dbReference type="Proteomes" id="UP000324748"/>
    </source>
</evidence>
<reference evidence="14 15" key="1">
    <citation type="submission" date="2019-05" db="EMBL/GenBank/DDBJ databases">
        <title>Emergence of the Ug99 lineage of the wheat stem rust pathogen through somatic hybridization.</title>
        <authorList>
            <person name="Li F."/>
            <person name="Upadhyaya N.M."/>
            <person name="Sperschneider J."/>
            <person name="Matny O."/>
            <person name="Nguyen-Phuc H."/>
            <person name="Mago R."/>
            <person name="Raley C."/>
            <person name="Miller M.E."/>
            <person name="Silverstein K.A.T."/>
            <person name="Henningsen E."/>
            <person name="Hirsch C.D."/>
            <person name="Visser B."/>
            <person name="Pretorius Z.A."/>
            <person name="Steffenson B.J."/>
            <person name="Schwessinger B."/>
            <person name="Dodds P.N."/>
            <person name="Figueroa M."/>
        </authorList>
    </citation>
    <scope>NUCLEOTIDE SEQUENCE [LARGE SCALE GENOMIC DNA]</scope>
    <source>
        <strain evidence="14">21-0</strain>
    </source>
</reference>
<name>A0A5B0Q2K8_PUCGR</name>
<comment type="miscellaneous">
    <text evidence="11">In contrast to other lysine histone methyltransferases, it does not contain a SET domain, suggesting the existence of another mechanism for methylation of lysine residues of histones.</text>
</comment>
<dbReference type="PANTHER" id="PTHR21451">
    <property type="entry name" value="HISTONE H3 METHYLTRANSFERASE"/>
    <property type="match status" value="1"/>
</dbReference>
<comment type="caution">
    <text evidence="14">The sequence shown here is derived from an EMBL/GenBank/DDBJ whole genome shotgun (WGS) entry which is preliminary data.</text>
</comment>
<dbReference type="EC" id="2.1.1.360" evidence="2 11"/>
<evidence type="ECO:0000256" key="1">
    <source>
        <dbReference type="ARBA" id="ARBA00004123"/>
    </source>
</evidence>
<evidence type="ECO:0000256" key="6">
    <source>
        <dbReference type="ARBA" id="ARBA00022691"/>
    </source>
</evidence>
<dbReference type="GO" id="GO:0005634">
    <property type="term" value="C:nucleus"/>
    <property type="evidence" value="ECO:0007669"/>
    <property type="project" value="UniProtKB-SubCell"/>
</dbReference>
<dbReference type="EMBL" id="VSWC01000029">
    <property type="protein sequence ID" value="KAA1107323.1"/>
    <property type="molecule type" value="Genomic_DNA"/>
</dbReference>
<keyword evidence="8 11" id="KW-0539">Nucleus</keyword>
<comment type="activity regulation">
    <text evidence="11">Ubiquitination of histone H2B to form H2BK123ub1 is required for efficient DOT1 methyltransferase activity on histone H3.</text>
</comment>
<dbReference type="GO" id="GO:0006281">
    <property type="term" value="P:DNA repair"/>
    <property type="evidence" value="ECO:0007669"/>
    <property type="project" value="TreeGrafter"/>
</dbReference>
<dbReference type="GO" id="GO:0000077">
    <property type="term" value="P:DNA damage checkpoint signaling"/>
    <property type="evidence" value="ECO:0007669"/>
    <property type="project" value="TreeGrafter"/>
</dbReference>